<proteinExistence type="predicted"/>
<feature type="region of interest" description="Disordered" evidence="2">
    <location>
        <begin position="1016"/>
        <end position="1061"/>
    </location>
</feature>
<organism evidence="3 4">
    <name type="scientific">Pristionchus mayeri</name>
    <dbReference type="NCBI Taxonomy" id="1317129"/>
    <lineage>
        <taxon>Eukaryota</taxon>
        <taxon>Metazoa</taxon>
        <taxon>Ecdysozoa</taxon>
        <taxon>Nematoda</taxon>
        <taxon>Chromadorea</taxon>
        <taxon>Rhabditida</taxon>
        <taxon>Rhabditina</taxon>
        <taxon>Diplogasteromorpha</taxon>
        <taxon>Diplogasteroidea</taxon>
        <taxon>Neodiplogasteridae</taxon>
        <taxon>Pristionchus</taxon>
    </lineage>
</organism>
<evidence type="ECO:0000256" key="1">
    <source>
        <dbReference type="PROSITE-ProRule" id="PRU00221"/>
    </source>
</evidence>
<gene>
    <name evidence="3" type="ORF">PMAYCL1PPCAC_12837</name>
</gene>
<dbReference type="InterPro" id="IPR036322">
    <property type="entry name" value="WD40_repeat_dom_sf"/>
</dbReference>
<feature type="non-terminal residue" evidence="3">
    <location>
        <position position="1"/>
    </location>
</feature>
<dbReference type="GO" id="GO:0005737">
    <property type="term" value="C:cytoplasm"/>
    <property type="evidence" value="ECO:0007669"/>
    <property type="project" value="TreeGrafter"/>
</dbReference>
<dbReference type="SUPFAM" id="SSF50978">
    <property type="entry name" value="WD40 repeat-like"/>
    <property type="match status" value="2"/>
</dbReference>
<dbReference type="Proteomes" id="UP001328107">
    <property type="component" value="Unassembled WGS sequence"/>
</dbReference>
<dbReference type="Pfam" id="PF00400">
    <property type="entry name" value="WD40"/>
    <property type="match status" value="3"/>
</dbReference>
<dbReference type="InterPro" id="IPR015943">
    <property type="entry name" value="WD40/YVTN_repeat-like_dom_sf"/>
</dbReference>
<keyword evidence="1" id="KW-0853">WD repeat</keyword>
<dbReference type="InterPro" id="IPR049916">
    <property type="entry name" value="WDR72-like"/>
</dbReference>
<dbReference type="InterPro" id="IPR001680">
    <property type="entry name" value="WD40_rpt"/>
</dbReference>
<evidence type="ECO:0000313" key="4">
    <source>
        <dbReference type="Proteomes" id="UP001328107"/>
    </source>
</evidence>
<protein>
    <recommendedName>
        <fullName evidence="5">WD40 domain-containing protein</fullName>
    </recommendedName>
</protein>
<evidence type="ECO:0000256" key="2">
    <source>
        <dbReference type="SAM" id="MobiDB-lite"/>
    </source>
</evidence>
<feature type="repeat" description="WD" evidence="1">
    <location>
        <begin position="93"/>
        <end position="137"/>
    </location>
</feature>
<dbReference type="EMBL" id="BTRK01000003">
    <property type="protein sequence ID" value="GMR42642.1"/>
    <property type="molecule type" value="Genomic_DNA"/>
</dbReference>
<sequence>RPRCVMKALKSAKRQLSKKIKRKKMTADRGESSPPPPSTLIVPLVMWASKPPPLKITCLQFLGQREHIVAGSDSGVIVLWRCAPDGLSARLMMTGHCASISALCPASLSHKSTRFISASSDGEVALWDWQDGRCIDAAESNYLHRRMIPYLNETSSSKRTMIICSGEYNDLVVLDPSDLTVIFYFNSRVEPDWVPSFLFVHRSGKVDSCVGLTMAGMIKLWRMVDLDRKTMDIPAYEDESKRLALNQVRDSSFDSVNESLMIVVCEHAWHVIDLDDLSVIVTGVSQGNLVSGRIIDIDKVAIAGNDGTLRLYQLPVTQLRGAQAEERFGPMDGRQNVLEGKNERGRGGVAVEFARLDAAPKELYHEWLSSCSWTFVALPGGEYIAARAERATEEHEDGGGLLLWRLPRYEQDFMRKLASMQQQLPLRYKGTHENSLARVWEQLQYEDEDNFPNLGDEHVTASLYVPSQGRMLMGMRDGFIVTRYICELISSRFLAEGGSQWRNSTRAMRAHRSSVRCLLHPASHHPRFDSNLVLSGGDDHSVVMWHISTATRIHRFTVNGGPITRFIIPPENTSKAIMKCVCAVGDDASIALLNVRDLKCQLLAARHPTPIDIIRFRPLDDYMLVRLKDGDVYVWQLETASLDRIASGMTASDMMLACDEVEEVKEVSDEAGATSAVQLVRALRHRNLQAVKKVGGGITHKDSSPSTATAPSTASYIEDPTTPVTVFPLMGNEGAHVVLFDVVALINAINILDQEDDRAETLPSGASTNSISRVDSEKSLSARLSMQFESTLLHDLARIVLSLLHGWNLDEDLDRVCAKKLLLQPIARVPTFASSTRGDGKTCIFMPSVELTEVKAWSLAARWSYASSLNTVHLLATIGLLNTLMALRGASWSRNKRTTASMVKKEKEMERENDKQSQCGWSVAIAFHLVLLPNALKQRGKLYSPPRLELLARKWQDSCFEVRQAAQAILVRELSRIEASGRRRLIESWAPFLPPMIEGPNSLFYYPKAPAAGVNSQQSSIIQTPTPPPIPPRSKKEGSTGPVLPSPATRVPDREDGETWGSREIRRNQATAVVVLAVVGGEFGDELAKADLTRVTALSLLELLVCPHSKALPIQSPLRRAAIDLLGRGFTQWEPHLEIAKVLLGLLSLASQTSFKDSGTPMRLSPSTDAQRTARHALSMIARARAPAFIASLSMEVARYNSAAQHQTIQSVPNGPLLKSRHEVLRIIEELSATNYTDVVDYMLPLGDLLVHCLDATLLKHRSLNDIFPPMSKFSMVSYCAQSRRIAFGGKNGTVVVHDLRATRTQNLHAHSCPVSACAFSEDGKMLATYGGDEGKIHLWQTTQSFLGMGQSSLKCVKTQPAPVLERTGAEPAKARIVWINPKAITLMLPGNKEQRFAI</sequence>
<dbReference type="SMART" id="SM00320">
    <property type="entry name" value="WD40"/>
    <property type="match status" value="6"/>
</dbReference>
<keyword evidence="4" id="KW-1185">Reference proteome</keyword>
<feature type="region of interest" description="Disordered" evidence="2">
    <location>
        <begin position="1"/>
        <end position="37"/>
    </location>
</feature>
<dbReference type="Gene3D" id="2.130.10.10">
    <property type="entry name" value="YVTN repeat-like/Quinoprotein amine dehydrogenase"/>
    <property type="match status" value="3"/>
</dbReference>
<evidence type="ECO:0000313" key="3">
    <source>
        <dbReference type="EMBL" id="GMR42642.1"/>
    </source>
</evidence>
<dbReference type="PANTHER" id="PTHR44099:SF4">
    <property type="entry name" value="RABCONNECTIN-3B, ISOFORM A"/>
    <property type="match status" value="1"/>
</dbReference>
<comment type="caution">
    <text evidence="3">The sequence shown here is derived from an EMBL/GenBank/DDBJ whole genome shotgun (WGS) entry which is preliminary data.</text>
</comment>
<evidence type="ECO:0008006" key="5">
    <source>
        <dbReference type="Google" id="ProtNLM"/>
    </source>
</evidence>
<feature type="compositionally biased region" description="Basic residues" evidence="2">
    <location>
        <begin position="1"/>
        <end position="24"/>
    </location>
</feature>
<dbReference type="PANTHER" id="PTHR44099">
    <property type="entry name" value="RABCONNECTIN-3B, ISOFORM A"/>
    <property type="match status" value="1"/>
</dbReference>
<reference evidence="4" key="1">
    <citation type="submission" date="2022-10" db="EMBL/GenBank/DDBJ databases">
        <title>Genome assembly of Pristionchus species.</title>
        <authorList>
            <person name="Yoshida K."/>
            <person name="Sommer R.J."/>
        </authorList>
    </citation>
    <scope>NUCLEOTIDE SEQUENCE [LARGE SCALE GENOMIC DNA]</scope>
    <source>
        <strain evidence="4">RS5460</strain>
    </source>
</reference>
<feature type="repeat" description="WD" evidence="1">
    <location>
        <begin position="529"/>
        <end position="555"/>
    </location>
</feature>
<dbReference type="PROSITE" id="PS50082">
    <property type="entry name" value="WD_REPEATS_2"/>
    <property type="match status" value="2"/>
</dbReference>
<accession>A0AAN4ZQL3</accession>
<name>A0AAN4ZQL3_9BILA</name>